<feature type="domain" description="Peptidase C39" evidence="1">
    <location>
        <begin position="72"/>
        <end position="192"/>
    </location>
</feature>
<comment type="caution">
    <text evidence="2">The sequence shown here is derived from an EMBL/GenBank/DDBJ whole genome shotgun (WGS) entry which is preliminary data.</text>
</comment>
<dbReference type="InterPro" id="IPR005074">
    <property type="entry name" value="Peptidase_C39"/>
</dbReference>
<evidence type="ECO:0000259" key="1">
    <source>
        <dbReference type="PROSITE" id="PS50990"/>
    </source>
</evidence>
<name>A0A2A2H681_METBR</name>
<dbReference type="AlphaFoldDB" id="A0A2A2H681"/>
<reference evidence="2 3" key="1">
    <citation type="journal article" date="2017" name="BMC Genomics">
        <title>Genomic analysis of methanogenic archaea reveals a shift towards energy conservation.</title>
        <authorList>
            <person name="Gilmore S.P."/>
            <person name="Henske J.K."/>
            <person name="Sexton J.A."/>
            <person name="Solomon K.V."/>
            <person name="Seppala S."/>
            <person name="Yoo J.I."/>
            <person name="Huyett L.M."/>
            <person name="Pressman A."/>
            <person name="Cogan J.Z."/>
            <person name="Kivenson V."/>
            <person name="Peng X."/>
            <person name="Tan Y."/>
            <person name="Valentine D.L."/>
            <person name="O'Malley M.A."/>
        </authorList>
    </citation>
    <scope>NUCLEOTIDE SEQUENCE [LARGE SCALE GENOMIC DNA]</scope>
    <source>
        <strain evidence="2 3">M.o.H.</strain>
    </source>
</reference>
<dbReference type="RefSeq" id="WP_069585584.1">
    <property type="nucleotide sequence ID" value="NZ_LMVM01000012.1"/>
</dbReference>
<organism evidence="2 3">
    <name type="scientific">Methanobacterium bryantii</name>
    <dbReference type="NCBI Taxonomy" id="2161"/>
    <lineage>
        <taxon>Archaea</taxon>
        <taxon>Methanobacteriati</taxon>
        <taxon>Methanobacteriota</taxon>
        <taxon>Methanomada group</taxon>
        <taxon>Methanobacteria</taxon>
        <taxon>Methanobacteriales</taxon>
        <taxon>Methanobacteriaceae</taxon>
        <taxon>Methanobacterium</taxon>
    </lineage>
</organism>
<protein>
    <recommendedName>
        <fullName evidence="1">Peptidase C39 domain-containing protein</fullName>
    </recommendedName>
</protein>
<dbReference type="Proteomes" id="UP000217784">
    <property type="component" value="Unassembled WGS sequence"/>
</dbReference>
<dbReference type="GO" id="GO:0006508">
    <property type="term" value="P:proteolysis"/>
    <property type="evidence" value="ECO:0007669"/>
    <property type="project" value="InterPro"/>
</dbReference>
<keyword evidence="3" id="KW-1185">Reference proteome</keyword>
<dbReference type="Pfam" id="PF03412">
    <property type="entry name" value="Peptidase_C39"/>
    <property type="match status" value="1"/>
</dbReference>
<dbReference type="Gene3D" id="3.10.620.30">
    <property type="match status" value="1"/>
</dbReference>
<dbReference type="PROSITE" id="PS50990">
    <property type="entry name" value="PEPTIDASE_C39"/>
    <property type="match status" value="1"/>
</dbReference>
<dbReference type="OrthoDB" id="80706at2157"/>
<dbReference type="InterPro" id="IPR038765">
    <property type="entry name" value="Papain-like_cys_pep_sf"/>
</dbReference>
<dbReference type="Pfam" id="PF01841">
    <property type="entry name" value="Transglut_core"/>
    <property type="match status" value="1"/>
</dbReference>
<dbReference type="GO" id="GO:0005524">
    <property type="term" value="F:ATP binding"/>
    <property type="evidence" value="ECO:0007669"/>
    <property type="project" value="InterPro"/>
</dbReference>
<proteinExistence type="predicted"/>
<gene>
    <name evidence="2" type="ORF">ASJ80_11300</name>
</gene>
<dbReference type="GO" id="GO:0016020">
    <property type="term" value="C:membrane"/>
    <property type="evidence" value="ECO:0007669"/>
    <property type="project" value="InterPro"/>
</dbReference>
<evidence type="ECO:0000313" key="3">
    <source>
        <dbReference type="Proteomes" id="UP000217784"/>
    </source>
</evidence>
<evidence type="ECO:0000313" key="2">
    <source>
        <dbReference type="EMBL" id="PAV04887.1"/>
    </source>
</evidence>
<dbReference type="Gene3D" id="3.90.70.10">
    <property type="entry name" value="Cysteine proteinases"/>
    <property type="match status" value="1"/>
</dbReference>
<dbReference type="SUPFAM" id="SSF54001">
    <property type="entry name" value="Cysteine proteinases"/>
    <property type="match status" value="1"/>
</dbReference>
<dbReference type="EMBL" id="LMVM01000012">
    <property type="protein sequence ID" value="PAV04887.1"/>
    <property type="molecule type" value="Genomic_DNA"/>
</dbReference>
<dbReference type="InterPro" id="IPR002931">
    <property type="entry name" value="Transglutaminase-like"/>
</dbReference>
<sequence length="387" mass="43415">MSNLTKILVFIIFFTILTVFTGTVTASNCTLNPEDPIQLIINNTPYDKAIRNNITDNPISDEVMVNTTGVVMSNTTSNCGPASLATVLQNLSINVSQDMVATIAGTDDNGTTMYGLAQAAQKQGLIVKGLKLKVNELQAWNLVYLTLDNVGHYSIVTRINNTIVYLADSDSGNINMTLTDFTESYIQNKTSEYGYALVITDDSNNPQLNNNNTLTDNEMKSVKGTGSIISEWNTGQNNARIKSIAKSILCNFSGSWKIYGLGIFQWVDSHIKYHDHYNTHHSINQVLDSGYGNCVEQARLCVCLARAMGISYYNVRFVHKPEGYYRDYYEGHKKFPGHVWAQIKWGPGPMDWIDLDTSWSYSTYGWFVDPVTWNQKGARDYPWTLNY</sequence>
<accession>A0A2A2H681</accession>
<dbReference type="GO" id="GO:0008233">
    <property type="term" value="F:peptidase activity"/>
    <property type="evidence" value="ECO:0007669"/>
    <property type="project" value="InterPro"/>
</dbReference>